<evidence type="ECO:0000256" key="2">
    <source>
        <dbReference type="ARBA" id="ARBA00022827"/>
    </source>
</evidence>
<proteinExistence type="predicted"/>
<sequence>MNDKHENIIIIGGGPTGLAAAVYNARSFLKPLVIAGSPPGGQLMLTSDVENYLGFDSILGPDLIEKYHQHAEKFGTRFLNENVTSVDFSDTSNLKVKLNNGEEHSARAILIATGANAQWLGLDSEKRLQGKGVSACATCDGFFFKDKVVAVVGGGDTAMEESLTLTKFASKVYLLHRRDSFRASQIMQKRVLDHKKITILWDTEVVDVLGEDKVSGVKLKFNSNKSKDKVKGDVLEVQGLFLAIGHKPSTDFLKNSGVILNKKNYVTTSGWAAWEGVKDGFNSQYQYMTNIPGVFAAGDVVDYVYRQAGTAAGMGIAAALEMERYLSEK</sequence>
<dbReference type="InterPro" id="IPR050097">
    <property type="entry name" value="Ferredoxin-NADP_redctase_2"/>
</dbReference>
<evidence type="ECO:0000256" key="1">
    <source>
        <dbReference type="ARBA" id="ARBA00022630"/>
    </source>
</evidence>
<dbReference type="PRINTS" id="PR00368">
    <property type="entry name" value="FADPNR"/>
</dbReference>
<dbReference type="SUPFAM" id="SSF51905">
    <property type="entry name" value="FAD/NAD(P)-binding domain"/>
    <property type="match status" value="1"/>
</dbReference>
<reference evidence="7 8" key="1">
    <citation type="journal article" date="2016" name="Nat. Commun.">
        <title>Thousands of microbial genomes shed light on interconnected biogeochemical processes in an aquifer system.</title>
        <authorList>
            <person name="Anantharaman K."/>
            <person name="Brown C.T."/>
            <person name="Hug L.A."/>
            <person name="Sharon I."/>
            <person name="Castelle C.J."/>
            <person name="Probst A.J."/>
            <person name="Thomas B.C."/>
            <person name="Singh A."/>
            <person name="Wilkins M.J."/>
            <person name="Karaoz U."/>
            <person name="Brodie E.L."/>
            <person name="Williams K.H."/>
            <person name="Hubbard S.S."/>
            <person name="Banfield J.F."/>
        </authorList>
    </citation>
    <scope>NUCLEOTIDE SEQUENCE [LARGE SCALE GENOMIC DNA]</scope>
</reference>
<gene>
    <name evidence="7" type="ORF">A3C24_04120</name>
</gene>
<keyword evidence="4" id="KW-1015">Disulfide bond</keyword>
<keyword evidence="3" id="KW-0560">Oxidoreductase</keyword>
<evidence type="ECO:0000256" key="4">
    <source>
        <dbReference type="ARBA" id="ARBA00023157"/>
    </source>
</evidence>
<dbReference type="InterPro" id="IPR036188">
    <property type="entry name" value="FAD/NAD-bd_sf"/>
</dbReference>
<evidence type="ECO:0000256" key="3">
    <source>
        <dbReference type="ARBA" id="ARBA00023002"/>
    </source>
</evidence>
<keyword evidence="5" id="KW-0676">Redox-active center</keyword>
<dbReference type="PANTHER" id="PTHR48105">
    <property type="entry name" value="THIOREDOXIN REDUCTASE 1-RELATED-RELATED"/>
    <property type="match status" value="1"/>
</dbReference>
<dbReference type="Gene3D" id="3.50.50.60">
    <property type="entry name" value="FAD/NAD(P)-binding domain"/>
    <property type="match status" value="2"/>
</dbReference>
<accession>A0A1F7GZP1</accession>
<dbReference type="PRINTS" id="PR00469">
    <property type="entry name" value="PNDRDTASEII"/>
</dbReference>
<dbReference type="GO" id="GO:0016668">
    <property type="term" value="F:oxidoreductase activity, acting on a sulfur group of donors, NAD(P) as acceptor"/>
    <property type="evidence" value="ECO:0007669"/>
    <property type="project" value="UniProtKB-ARBA"/>
</dbReference>
<evidence type="ECO:0000259" key="6">
    <source>
        <dbReference type="Pfam" id="PF07992"/>
    </source>
</evidence>
<dbReference type="InterPro" id="IPR008255">
    <property type="entry name" value="Pyr_nucl-diS_OxRdtase_2_AS"/>
</dbReference>
<organism evidence="7 8">
    <name type="scientific">Candidatus Roizmanbacteria bacterium RIFCSPHIGHO2_02_FULL_37_24</name>
    <dbReference type="NCBI Taxonomy" id="1802037"/>
    <lineage>
        <taxon>Bacteria</taxon>
        <taxon>Candidatus Roizmaniibacteriota</taxon>
    </lineage>
</organism>
<keyword evidence="2" id="KW-0274">FAD</keyword>
<dbReference type="PROSITE" id="PS00573">
    <property type="entry name" value="PYRIDINE_REDOX_2"/>
    <property type="match status" value="1"/>
</dbReference>
<evidence type="ECO:0000313" key="8">
    <source>
        <dbReference type="Proteomes" id="UP000177159"/>
    </source>
</evidence>
<comment type="caution">
    <text evidence="7">The sequence shown here is derived from an EMBL/GenBank/DDBJ whole genome shotgun (WGS) entry which is preliminary data.</text>
</comment>
<protein>
    <recommendedName>
        <fullName evidence="6">FAD/NAD(P)-binding domain-containing protein</fullName>
    </recommendedName>
</protein>
<keyword evidence="1" id="KW-0285">Flavoprotein</keyword>
<dbReference type="Proteomes" id="UP000177159">
    <property type="component" value="Unassembled WGS sequence"/>
</dbReference>
<evidence type="ECO:0000313" key="7">
    <source>
        <dbReference type="EMBL" id="OGK24194.1"/>
    </source>
</evidence>
<dbReference type="InterPro" id="IPR023753">
    <property type="entry name" value="FAD/NAD-binding_dom"/>
</dbReference>
<dbReference type="Pfam" id="PF07992">
    <property type="entry name" value="Pyr_redox_2"/>
    <property type="match status" value="1"/>
</dbReference>
<name>A0A1F7GZP1_9BACT</name>
<dbReference type="EMBL" id="MFZM01000011">
    <property type="protein sequence ID" value="OGK24194.1"/>
    <property type="molecule type" value="Genomic_DNA"/>
</dbReference>
<dbReference type="AlphaFoldDB" id="A0A1F7GZP1"/>
<feature type="domain" description="FAD/NAD(P)-binding" evidence="6">
    <location>
        <begin position="7"/>
        <end position="315"/>
    </location>
</feature>
<evidence type="ECO:0000256" key="5">
    <source>
        <dbReference type="ARBA" id="ARBA00023284"/>
    </source>
</evidence>